<reference evidence="1 2" key="1">
    <citation type="submission" date="2015-01" db="EMBL/GenBank/DDBJ databases">
        <title>Evolution of Trichinella species and genotypes.</title>
        <authorList>
            <person name="Korhonen P.K."/>
            <person name="Edoardo P."/>
            <person name="Giuseppe L.R."/>
            <person name="Gasser R.B."/>
        </authorList>
    </citation>
    <scope>NUCLEOTIDE SEQUENCE [LARGE SCALE GENOMIC DNA]</scope>
    <source>
        <strain evidence="1">ISS1980</strain>
    </source>
</reference>
<accession>A0A0V1MI19</accession>
<evidence type="ECO:0000313" key="2">
    <source>
        <dbReference type="Proteomes" id="UP000054843"/>
    </source>
</evidence>
<evidence type="ECO:0000313" key="1">
    <source>
        <dbReference type="EMBL" id="KRZ71399.1"/>
    </source>
</evidence>
<dbReference type="EMBL" id="JYDO01000097">
    <property type="protein sequence ID" value="KRZ71399.1"/>
    <property type="molecule type" value="Genomic_DNA"/>
</dbReference>
<protein>
    <submittedName>
        <fullName evidence="1">Uncharacterized protein</fullName>
    </submittedName>
</protein>
<gene>
    <name evidence="1" type="ORF">T10_13518</name>
</gene>
<organism evidence="1 2">
    <name type="scientific">Trichinella papuae</name>
    <dbReference type="NCBI Taxonomy" id="268474"/>
    <lineage>
        <taxon>Eukaryota</taxon>
        <taxon>Metazoa</taxon>
        <taxon>Ecdysozoa</taxon>
        <taxon>Nematoda</taxon>
        <taxon>Enoplea</taxon>
        <taxon>Dorylaimia</taxon>
        <taxon>Trichinellida</taxon>
        <taxon>Trichinellidae</taxon>
        <taxon>Trichinella</taxon>
    </lineage>
</organism>
<dbReference type="Proteomes" id="UP000054843">
    <property type="component" value="Unassembled WGS sequence"/>
</dbReference>
<keyword evidence="2" id="KW-1185">Reference proteome</keyword>
<sequence>MDILSLAEVKNNNNNNYVVDRYCTFWTSITDEHYQKMLVEKCIDSELYFFPTNLTAMNQSLAGNIVQAFIFTVKRIPLTDNCTVKLLNLFGQYKERSKQMPK</sequence>
<comment type="caution">
    <text evidence="1">The sequence shown here is derived from an EMBL/GenBank/DDBJ whole genome shotgun (WGS) entry which is preliminary data.</text>
</comment>
<name>A0A0V1MI19_9BILA</name>
<proteinExistence type="predicted"/>
<dbReference type="AlphaFoldDB" id="A0A0V1MI19"/>